<evidence type="ECO:0000256" key="2">
    <source>
        <dbReference type="ARBA" id="ARBA00022801"/>
    </source>
</evidence>
<dbReference type="InterPro" id="IPR013783">
    <property type="entry name" value="Ig-like_fold"/>
</dbReference>
<evidence type="ECO:0000313" key="4">
    <source>
        <dbReference type="EMBL" id="KAB1650473.1"/>
    </source>
</evidence>
<dbReference type="PANTHER" id="PTHR42715">
    <property type="entry name" value="BETA-GLUCOSIDASE"/>
    <property type="match status" value="1"/>
</dbReference>
<dbReference type="PRINTS" id="PR00133">
    <property type="entry name" value="GLHYDRLASE3"/>
</dbReference>
<dbReference type="InterPro" id="IPR037524">
    <property type="entry name" value="PA14/GLEYA"/>
</dbReference>
<dbReference type="Pfam" id="PF14310">
    <property type="entry name" value="Fn3-like"/>
    <property type="match status" value="1"/>
</dbReference>
<keyword evidence="2 4" id="KW-0378">Hydrolase</keyword>
<dbReference type="InterPro" id="IPR036881">
    <property type="entry name" value="Glyco_hydro_3_C_sf"/>
</dbReference>
<name>A0A6H9WMN7_9MICO</name>
<dbReference type="InterPro" id="IPR036962">
    <property type="entry name" value="Glyco_hydro_3_N_sf"/>
</dbReference>
<keyword evidence="5" id="KW-1185">Reference proteome</keyword>
<comment type="caution">
    <text evidence="4">The sequence shown here is derived from an EMBL/GenBank/DDBJ whole genome shotgun (WGS) entry which is preliminary data.</text>
</comment>
<dbReference type="Gene3D" id="3.40.50.1700">
    <property type="entry name" value="Glycoside hydrolase family 3 C-terminal domain"/>
    <property type="match status" value="1"/>
</dbReference>
<dbReference type="PANTHER" id="PTHR42715:SF10">
    <property type="entry name" value="BETA-GLUCOSIDASE"/>
    <property type="match status" value="1"/>
</dbReference>
<accession>A0A6H9WMN7</accession>
<dbReference type="Gene3D" id="2.60.40.10">
    <property type="entry name" value="Immunoglobulins"/>
    <property type="match status" value="1"/>
</dbReference>
<dbReference type="InterPro" id="IPR001764">
    <property type="entry name" value="Glyco_hydro_3_N"/>
</dbReference>
<dbReference type="InterPro" id="IPR050288">
    <property type="entry name" value="Cellulose_deg_GH3"/>
</dbReference>
<dbReference type="Pfam" id="PF00933">
    <property type="entry name" value="Glyco_hydro_3"/>
    <property type="match status" value="1"/>
</dbReference>
<evidence type="ECO:0000259" key="3">
    <source>
        <dbReference type="PROSITE" id="PS51820"/>
    </source>
</evidence>
<sequence>MSAVALEDRRLRDLLGKLTLEEKALLLTGRNFWTTWPIERIGLRAIVVSDGPSGVRGELWDERSPSLNLPSATALSSSWDLTVAERYGEACAVEARRKGVDVVLGPTINLHRSPLGGRHFESFSEDPLLTSELAAAFVRGVQRNGVGATPKHYVANDSETDRFTVDVVVSERTLRELYLLAFEKSITEARAWVVMSAYNSVNGARATENVLLETPLNSEWGFDGVVVSDWGAVRSLDSARYAQDLTMPGPGGPWGQALIDAVRAGEVSEEDVDRKVLRILLLAARVGALDGFDHVPPPPPPTGAAEAFAREAAVEGSVLLRNTDLLPIDVSKTHKIAVIGHNAQDARTQGGGSATVVPEYVVSPLEGIRDAFPDADVTYSLGAIVQEGVAPLRLSSMRNPVTGAEGARVRFLDWQGNELYTEDRQASSLFYFGDDTAPLSTAARLEFTTLYTPEETDTVLLGFASVGRGRIYVNEVLILEETSLPIGDDLGAALLSPPSATAPVALQGGVSVSIRVEFEPSRLSGSMSITVGVQPVQTDPEELIAEAARAAAEADIAVVVVGTNAAVESEGYDRTSLALPGNQDALVDAVRRANANTVVIVNAGAPVEMPWREDVGAVLLTYFGGQEYGNAVADVLAGVAEPGGRLPTTWPARQSDVPVINVEPQDGVLRYEEDIHIGYRAWLKSDAVPAYPFGHGLSYTEWLTASPQVQPDPAGDGWTVTVTTTNAGHRAGKNVIQIYAEKPDSVVERPARWLVGFATLRADPGETRTTQVRVPARAVAHWNSGWSYESGDYTLRIGTSSTDLPFTTTVTL</sequence>
<dbReference type="SUPFAM" id="SSF52279">
    <property type="entry name" value="Beta-D-glucan exohydrolase, C-terminal domain"/>
    <property type="match status" value="1"/>
</dbReference>
<dbReference type="SUPFAM" id="SSF51445">
    <property type="entry name" value="(Trans)glycosidases"/>
    <property type="match status" value="1"/>
</dbReference>
<reference evidence="4 5" key="1">
    <citation type="submission" date="2019-09" db="EMBL/GenBank/DDBJ databases">
        <title>Phylogeny of genus Pseudoclavibacter and closely related genus.</title>
        <authorList>
            <person name="Li Y."/>
        </authorList>
    </citation>
    <scope>NUCLEOTIDE SEQUENCE [LARGE SCALE GENOMIC DNA]</scope>
    <source>
        <strain evidence="4 5">EGI 60007</strain>
    </source>
</reference>
<dbReference type="PROSITE" id="PS51820">
    <property type="entry name" value="PA14"/>
    <property type="match status" value="1"/>
</dbReference>
<dbReference type="GO" id="GO:0005975">
    <property type="term" value="P:carbohydrate metabolic process"/>
    <property type="evidence" value="ECO:0007669"/>
    <property type="project" value="InterPro"/>
</dbReference>
<dbReference type="InterPro" id="IPR026891">
    <property type="entry name" value="Fn3-like"/>
</dbReference>
<dbReference type="InterPro" id="IPR002772">
    <property type="entry name" value="Glyco_hydro_3_C"/>
</dbReference>
<comment type="similarity">
    <text evidence="1">Belongs to the glycosyl hydrolase 3 family.</text>
</comment>
<dbReference type="Gene3D" id="2.60.120.260">
    <property type="entry name" value="Galactose-binding domain-like"/>
    <property type="match status" value="1"/>
</dbReference>
<dbReference type="OrthoDB" id="3187421at2"/>
<protein>
    <submittedName>
        <fullName evidence="4">Glycosyl hydrolase</fullName>
    </submittedName>
</protein>
<dbReference type="GO" id="GO:0004553">
    <property type="term" value="F:hydrolase activity, hydrolyzing O-glycosyl compounds"/>
    <property type="evidence" value="ECO:0007669"/>
    <property type="project" value="InterPro"/>
</dbReference>
<feature type="domain" description="PA14" evidence="3">
    <location>
        <begin position="402"/>
        <end position="548"/>
    </location>
</feature>
<proteinExistence type="inferred from homology"/>
<dbReference type="InterPro" id="IPR017853">
    <property type="entry name" value="GH"/>
</dbReference>
<organism evidence="4 5">
    <name type="scientific">Pseudoclavibacter endophyticus</name>
    <dbReference type="NCBI Taxonomy" id="1778590"/>
    <lineage>
        <taxon>Bacteria</taxon>
        <taxon>Bacillati</taxon>
        <taxon>Actinomycetota</taxon>
        <taxon>Actinomycetes</taxon>
        <taxon>Micrococcales</taxon>
        <taxon>Microbacteriaceae</taxon>
        <taxon>Pseudoclavibacter</taxon>
    </lineage>
</organism>
<dbReference type="AlphaFoldDB" id="A0A6H9WMN7"/>
<dbReference type="Proteomes" id="UP000431744">
    <property type="component" value="Unassembled WGS sequence"/>
</dbReference>
<evidence type="ECO:0000313" key="5">
    <source>
        <dbReference type="Proteomes" id="UP000431744"/>
    </source>
</evidence>
<dbReference type="Pfam" id="PF01915">
    <property type="entry name" value="Glyco_hydro_3_C"/>
    <property type="match status" value="1"/>
</dbReference>
<dbReference type="EMBL" id="WBJY01000001">
    <property type="protein sequence ID" value="KAB1650473.1"/>
    <property type="molecule type" value="Genomic_DNA"/>
</dbReference>
<dbReference type="Gene3D" id="3.20.20.300">
    <property type="entry name" value="Glycoside hydrolase, family 3, N-terminal domain"/>
    <property type="match status" value="1"/>
</dbReference>
<gene>
    <name evidence="4" type="ORF">F8O04_02305</name>
</gene>
<evidence type="ECO:0000256" key="1">
    <source>
        <dbReference type="ARBA" id="ARBA00005336"/>
    </source>
</evidence>
<dbReference type="SMART" id="SM01217">
    <property type="entry name" value="Fn3_like"/>
    <property type="match status" value="1"/>
</dbReference>